<dbReference type="GO" id="GO:0005737">
    <property type="term" value="C:cytoplasm"/>
    <property type="evidence" value="ECO:0007669"/>
    <property type="project" value="TreeGrafter"/>
</dbReference>
<reference evidence="6" key="1">
    <citation type="journal article" date="2020" name="mSystems">
        <title>Genome- and Community-Level Interaction Insights into Carbon Utilization and Element Cycling Functions of Hydrothermarchaeota in Hydrothermal Sediment.</title>
        <authorList>
            <person name="Zhou Z."/>
            <person name="Liu Y."/>
            <person name="Xu W."/>
            <person name="Pan J."/>
            <person name="Luo Z.H."/>
            <person name="Li M."/>
        </authorList>
    </citation>
    <scope>NUCLEOTIDE SEQUENCE [LARGE SCALE GENOMIC DNA]</scope>
    <source>
        <strain evidence="6">SpSt-132</strain>
    </source>
</reference>
<dbReference type="Pfam" id="PF13344">
    <property type="entry name" value="Hydrolase_6"/>
    <property type="match status" value="1"/>
</dbReference>
<dbReference type="NCBIfam" id="TIGR01458">
    <property type="entry name" value="HAD-SF-IIA-hyp3"/>
    <property type="match status" value="1"/>
</dbReference>
<accession>A0A7C2ZD66</accession>
<evidence type="ECO:0000256" key="1">
    <source>
        <dbReference type="ARBA" id="ARBA00001946"/>
    </source>
</evidence>
<dbReference type="PANTHER" id="PTHR19288:SF46">
    <property type="entry name" value="HALOACID DEHALOGENASE-LIKE HYDROLASE DOMAIN-CONTAINING PROTEIN 2"/>
    <property type="match status" value="1"/>
</dbReference>
<dbReference type="AlphaFoldDB" id="A0A7C2ZD66"/>
<dbReference type="Gene3D" id="3.40.50.1000">
    <property type="entry name" value="HAD superfamily/HAD-like"/>
    <property type="match status" value="2"/>
</dbReference>
<dbReference type="PANTHER" id="PTHR19288">
    <property type="entry name" value="4-NITROPHENYLPHOSPHATASE-RELATED"/>
    <property type="match status" value="1"/>
</dbReference>
<evidence type="ECO:0000313" key="6">
    <source>
        <dbReference type="EMBL" id="HEW45150.1"/>
    </source>
</evidence>
<keyword evidence="6" id="KW-0378">Hydrolase</keyword>
<dbReference type="InterPro" id="IPR036412">
    <property type="entry name" value="HAD-like_sf"/>
</dbReference>
<gene>
    <name evidence="6" type="ORF">ENO47_00510</name>
</gene>
<dbReference type="GO" id="GO:0016791">
    <property type="term" value="F:phosphatase activity"/>
    <property type="evidence" value="ECO:0007669"/>
    <property type="project" value="InterPro"/>
</dbReference>
<evidence type="ECO:0000256" key="2">
    <source>
        <dbReference type="ARBA" id="ARBA00007958"/>
    </source>
</evidence>
<keyword evidence="4" id="KW-0460">Magnesium</keyword>
<evidence type="ECO:0000256" key="5">
    <source>
        <dbReference type="ARBA" id="ARBA00039666"/>
    </source>
</evidence>
<dbReference type="NCBIfam" id="TIGR01460">
    <property type="entry name" value="HAD-SF-IIA"/>
    <property type="match status" value="1"/>
</dbReference>
<dbReference type="InterPro" id="IPR006357">
    <property type="entry name" value="HAD-SF_hydro_IIA"/>
</dbReference>
<keyword evidence="3" id="KW-0479">Metal-binding</keyword>
<comment type="cofactor">
    <cofactor evidence="1">
        <name>Mg(2+)</name>
        <dbReference type="ChEBI" id="CHEBI:18420"/>
    </cofactor>
</comment>
<evidence type="ECO:0000256" key="4">
    <source>
        <dbReference type="ARBA" id="ARBA00022842"/>
    </source>
</evidence>
<dbReference type="Pfam" id="PF13242">
    <property type="entry name" value="Hydrolase_like"/>
    <property type="match status" value="1"/>
</dbReference>
<comment type="caution">
    <text evidence="6">The sequence shown here is derived from an EMBL/GenBank/DDBJ whole genome shotgun (WGS) entry which is preliminary data.</text>
</comment>
<comment type="similarity">
    <text evidence="2">Belongs to the HAD-like hydrolase superfamily.</text>
</comment>
<sequence>MGIKAILFDIDGVLCIRDRVIEGSVETVSELRKHYKLAFVTNTTRTPTKKVLQSLVNCGFELEEGELFTALRVAKDFVLSQGGGAYLLSTDEAYEEFDVPKEPVKYVVVADAYKNFTYDNLNTAFRYLLEGAELIAVAPNRYFMDKDGKLSLDAGPFVKALEYASGKSAKIIGKPSRDFFNLVLKALEVEPHEALMVGDDIEFDVKGAQDAGIRGVLVKTGKFRPEDLKKGIEPFAILESVAELPRFLSSAGFL</sequence>
<name>A0A7C2ZD66_9AQUI</name>
<dbReference type="InterPro" id="IPR006355">
    <property type="entry name" value="LHPP/HDHD2"/>
</dbReference>
<dbReference type="GO" id="GO:0046872">
    <property type="term" value="F:metal ion binding"/>
    <property type="evidence" value="ECO:0007669"/>
    <property type="project" value="UniProtKB-KW"/>
</dbReference>
<dbReference type="SUPFAM" id="SSF56784">
    <property type="entry name" value="HAD-like"/>
    <property type="match status" value="1"/>
</dbReference>
<organism evidence="6">
    <name type="scientific">Hydrogenobacter sp</name>
    <dbReference type="NCBI Taxonomy" id="2152829"/>
    <lineage>
        <taxon>Bacteria</taxon>
        <taxon>Pseudomonadati</taxon>
        <taxon>Aquificota</taxon>
        <taxon>Aquificia</taxon>
        <taxon>Aquificales</taxon>
        <taxon>Aquificaceae</taxon>
        <taxon>Hydrogenobacter</taxon>
    </lineage>
</organism>
<evidence type="ECO:0000256" key="3">
    <source>
        <dbReference type="ARBA" id="ARBA00022723"/>
    </source>
</evidence>
<protein>
    <recommendedName>
        <fullName evidence="5">Haloacid dehalogenase-like hydrolase domain-containing protein 2</fullName>
    </recommendedName>
</protein>
<dbReference type="EMBL" id="DSFP01000010">
    <property type="protein sequence ID" value="HEW45150.1"/>
    <property type="molecule type" value="Genomic_DNA"/>
</dbReference>
<dbReference type="InterPro" id="IPR023214">
    <property type="entry name" value="HAD_sf"/>
</dbReference>
<proteinExistence type="inferred from homology"/>